<dbReference type="EMBL" id="GBRH01179428">
    <property type="protein sequence ID" value="JAE18468.1"/>
    <property type="molecule type" value="Transcribed_RNA"/>
</dbReference>
<protein>
    <submittedName>
        <fullName evidence="2">Translation initiation factor eIF-2B beta subunit</fullName>
    </submittedName>
</protein>
<organism evidence="2">
    <name type="scientific">Arundo donax</name>
    <name type="common">Giant reed</name>
    <name type="synonym">Donax arundinaceus</name>
    <dbReference type="NCBI Taxonomy" id="35708"/>
    <lineage>
        <taxon>Eukaryota</taxon>
        <taxon>Viridiplantae</taxon>
        <taxon>Streptophyta</taxon>
        <taxon>Embryophyta</taxon>
        <taxon>Tracheophyta</taxon>
        <taxon>Spermatophyta</taxon>
        <taxon>Magnoliopsida</taxon>
        <taxon>Liliopsida</taxon>
        <taxon>Poales</taxon>
        <taxon>Poaceae</taxon>
        <taxon>PACMAD clade</taxon>
        <taxon>Arundinoideae</taxon>
        <taxon>Arundineae</taxon>
        <taxon>Arundo</taxon>
    </lineage>
</organism>
<keyword evidence="2" id="KW-0396">Initiation factor</keyword>
<name>A0A0A9GCS7_ARUDO</name>
<evidence type="ECO:0000313" key="2">
    <source>
        <dbReference type="EMBL" id="JAE18468.1"/>
    </source>
</evidence>
<proteinExistence type="predicted"/>
<sequence>MFTVIFIITVNSNRKTFNTNCCRRYILLFYYMQNTSHNVANSKLDGVGCDELLPNGADGVGEGGRLVGAAHPVLGHHGPQQLRRLPRYGVRALHLPALELEDEVADERLHVRHGGARGGERREADEGFGFRGRIGGEEAGRG</sequence>
<evidence type="ECO:0000256" key="1">
    <source>
        <dbReference type="SAM" id="MobiDB-lite"/>
    </source>
</evidence>
<keyword evidence="2" id="KW-0648">Protein biosynthesis</keyword>
<feature type="region of interest" description="Disordered" evidence="1">
    <location>
        <begin position="114"/>
        <end position="142"/>
    </location>
</feature>
<reference evidence="2" key="1">
    <citation type="submission" date="2014-09" db="EMBL/GenBank/DDBJ databases">
        <authorList>
            <person name="Magalhaes I.L.F."/>
            <person name="Oliveira U."/>
            <person name="Santos F.R."/>
            <person name="Vidigal T.H.D.A."/>
            <person name="Brescovit A.D."/>
            <person name="Santos A.J."/>
        </authorList>
    </citation>
    <scope>NUCLEOTIDE SEQUENCE</scope>
    <source>
        <tissue evidence="2">Shoot tissue taken approximately 20 cm above the soil surface</tissue>
    </source>
</reference>
<dbReference type="AlphaFoldDB" id="A0A0A9GCS7"/>
<dbReference type="GO" id="GO:0003743">
    <property type="term" value="F:translation initiation factor activity"/>
    <property type="evidence" value="ECO:0007669"/>
    <property type="project" value="UniProtKB-KW"/>
</dbReference>
<accession>A0A0A9GCS7</accession>
<reference evidence="2" key="2">
    <citation type="journal article" date="2015" name="Data Brief">
        <title>Shoot transcriptome of the giant reed, Arundo donax.</title>
        <authorList>
            <person name="Barrero R.A."/>
            <person name="Guerrero F.D."/>
            <person name="Moolhuijzen P."/>
            <person name="Goolsby J.A."/>
            <person name="Tidwell J."/>
            <person name="Bellgard S.E."/>
            <person name="Bellgard M.I."/>
        </authorList>
    </citation>
    <scope>NUCLEOTIDE SEQUENCE</scope>
    <source>
        <tissue evidence="2">Shoot tissue taken approximately 20 cm above the soil surface</tissue>
    </source>
</reference>